<dbReference type="InterPro" id="IPR045854">
    <property type="entry name" value="NO2/SO3_Rdtase_4Fe4S_sf"/>
</dbReference>
<evidence type="ECO:0000256" key="2">
    <source>
        <dbReference type="ARBA" id="ARBA00022485"/>
    </source>
</evidence>
<evidence type="ECO:0000313" key="10">
    <source>
        <dbReference type="Proteomes" id="UP000002071"/>
    </source>
</evidence>
<feature type="domain" description="Rhodanese" evidence="8">
    <location>
        <begin position="152"/>
        <end position="252"/>
    </location>
</feature>
<evidence type="ECO:0000313" key="9">
    <source>
        <dbReference type="EMBL" id="ACV10364.1"/>
    </source>
</evidence>
<evidence type="ECO:0000256" key="5">
    <source>
        <dbReference type="ARBA" id="ARBA00023002"/>
    </source>
</evidence>
<evidence type="ECO:0000256" key="3">
    <source>
        <dbReference type="ARBA" id="ARBA00022617"/>
    </source>
</evidence>
<dbReference type="HOGENOM" id="CLU_349730_0_0_2"/>
<dbReference type="SUPFAM" id="SSF52821">
    <property type="entry name" value="Rhodanese/Cell cycle control phosphatase"/>
    <property type="match status" value="2"/>
</dbReference>
<name>C7NPR7_HALUD</name>
<dbReference type="eggNOG" id="arCOG02019">
    <property type="taxonomic scope" value="Archaea"/>
</dbReference>
<protein>
    <submittedName>
        <fullName evidence="9">Nitrite and sulphite reductase 4Fe-4S region</fullName>
    </submittedName>
</protein>
<dbReference type="InterPro" id="IPR006066">
    <property type="entry name" value="NO2/SO3_Rdtase_FeS/sirohaem_BS"/>
</dbReference>
<dbReference type="eggNOG" id="arCOG02055">
    <property type="taxonomic scope" value="Archaea"/>
</dbReference>
<dbReference type="InterPro" id="IPR006067">
    <property type="entry name" value="NO2/SO3_Rdtase_4Fe4S_dom"/>
</dbReference>
<proteinExistence type="inferred from homology"/>
<dbReference type="Gene3D" id="3.40.250.10">
    <property type="entry name" value="Rhodanese-like domain"/>
    <property type="match status" value="2"/>
</dbReference>
<dbReference type="Pfam" id="PF01077">
    <property type="entry name" value="NIR_SIR"/>
    <property type="match status" value="2"/>
</dbReference>
<evidence type="ECO:0000256" key="4">
    <source>
        <dbReference type="ARBA" id="ARBA00022723"/>
    </source>
</evidence>
<dbReference type="GeneID" id="89920642"/>
<dbReference type="GO" id="GO:0004792">
    <property type="term" value="F:thiosulfate-cyanide sulfurtransferase activity"/>
    <property type="evidence" value="ECO:0007669"/>
    <property type="project" value="InterPro"/>
</dbReference>
<dbReference type="PROSITE" id="PS00365">
    <property type="entry name" value="NIR_SIR"/>
    <property type="match status" value="2"/>
</dbReference>
<keyword evidence="2" id="KW-0004">4Fe-4S</keyword>
<feature type="domain" description="Rhodanese" evidence="8">
    <location>
        <begin position="13"/>
        <end position="123"/>
    </location>
</feature>
<evidence type="ECO:0000259" key="8">
    <source>
        <dbReference type="PROSITE" id="PS50206"/>
    </source>
</evidence>
<keyword evidence="5" id="KW-0560">Oxidoreductase</keyword>
<dbReference type="Gene3D" id="3.30.413.10">
    <property type="entry name" value="Sulfite Reductase Hemoprotein, domain 1"/>
    <property type="match status" value="2"/>
</dbReference>
<sequence length="793" mass="86671">MSAIEFIPPAALGDRDAAIVDVREAAAYTDLGHVPGAANIPVDRFRDPTGIARGMLPDPTDLATWLGEAGISPTDPVIAYDDDCGVYAARFLATLAAFGHDGDLYLLDGDYSVYEREADVTVEQPDVEPVEYEPDDLDETLLADREDVEAAVDGEAIVVDTRTEPEFEQAHIPGAVQLDWKVFVDDETGRRRSVEAIGSTLAEHGLEPDRPVVLYCNTARRLSYVFAVLEDLGYGDVRFYEGSLEDWLRTETDDWDPAEIKRRVREHANQGPAAVKEALGEDAAAKLKLVGLYGQKQSGYFMFRTKIPGGVLTADAARALGTVAEEYATLPEERDPKRSPFGDGYLDVTTRQDVQFHWIRMADVPEIWELLDPAGVSTFQTGGNSVRNVVSCPAAGVADDEVLDARPVAEAITEAFLADRRYANLPRKLKVSVNGCRGACAQPEINDLGFTPARKGDRVGFNLAAGGGLSDSPRVASDLDVFVERDQVVDVVRATADLFIEHGSYLDTAVNRLRFLVEEWGAEQFREELQRFAPFEFESAGEDLVTHHHPDHVGVHEQADGDNYVGLSIPVGRIDGTDFRGMADLAESYGNGEIRLTTQQNLLLPDVADGDLDDLRAEPLLDEYSPDPGPFTRGVVTCTGREFCNYALVETKARAKRWAAELDERVDIDQDRVGLRFSGCTASCAQPQIDDIGLRGETRQTDDGVESAVDIAVGGKLNVDPQFATWIAPRVPIESAPDAIERLVAVFEREGRDCEQLHELCRLADDDRLAEVLHPAAIDPVEAAANGGRTDAD</sequence>
<dbReference type="OrthoDB" id="15347at2157"/>
<dbReference type="GO" id="GO:0051539">
    <property type="term" value="F:4 iron, 4 sulfur cluster binding"/>
    <property type="evidence" value="ECO:0007669"/>
    <property type="project" value="UniProtKB-KW"/>
</dbReference>
<evidence type="ECO:0000256" key="6">
    <source>
        <dbReference type="ARBA" id="ARBA00023004"/>
    </source>
</evidence>
<keyword evidence="10" id="KW-1185">Reference proteome</keyword>
<dbReference type="InterPro" id="IPR001307">
    <property type="entry name" value="Thiosulphate_STrfase_CS"/>
</dbReference>
<dbReference type="InterPro" id="IPR036873">
    <property type="entry name" value="Rhodanese-like_dom_sf"/>
</dbReference>
<dbReference type="SUPFAM" id="SSF56014">
    <property type="entry name" value="Nitrite and sulphite reductase 4Fe-4S domain-like"/>
    <property type="match status" value="2"/>
</dbReference>
<dbReference type="GO" id="GO:0016491">
    <property type="term" value="F:oxidoreductase activity"/>
    <property type="evidence" value="ECO:0007669"/>
    <property type="project" value="UniProtKB-KW"/>
</dbReference>
<dbReference type="RefSeq" id="WP_012795241.1">
    <property type="nucleotide sequence ID" value="NC_013158.1"/>
</dbReference>
<dbReference type="SUPFAM" id="SSF55124">
    <property type="entry name" value="Nitrite/Sulfite reductase N-terminal domain-like"/>
    <property type="match status" value="2"/>
</dbReference>
<keyword evidence="6" id="KW-0408">Iron</keyword>
<comment type="similarity">
    <text evidence="1">Belongs to the nitrite and sulfite reductase 4Fe-4S domain family.</text>
</comment>
<dbReference type="GO" id="GO:0020037">
    <property type="term" value="F:heme binding"/>
    <property type="evidence" value="ECO:0007669"/>
    <property type="project" value="InterPro"/>
</dbReference>
<dbReference type="AlphaFoldDB" id="C7NPR7"/>
<dbReference type="STRING" id="519442.Huta_0176"/>
<keyword evidence="4" id="KW-0479">Metal-binding</keyword>
<dbReference type="SMART" id="SM00450">
    <property type="entry name" value="RHOD"/>
    <property type="match status" value="2"/>
</dbReference>
<dbReference type="Gene3D" id="3.90.480.20">
    <property type="match status" value="1"/>
</dbReference>
<gene>
    <name evidence="9" type="ordered locus">Huta_0176</name>
</gene>
<evidence type="ECO:0000256" key="7">
    <source>
        <dbReference type="ARBA" id="ARBA00023014"/>
    </source>
</evidence>
<organism evidence="9 10">
    <name type="scientific">Halorhabdus utahensis (strain DSM 12940 / JCM 11049 / AX-2)</name>
    <dbReference type="NCBI Taxonomy" id="519442"/>
    <lineage>
        <taxon>Archaea</taxon>
        <taxon>Methanobacteriati</taxon>
        <taxon>Methanobacteriota</taxon>
        <taxon>Stenosarchaea group</taxon>
        <taxon>Halobacteria</taxon>
        <taxon>Halobacteriales</taxon>
        <taxon>Haloarculaceae</taxon>
        <taxon>Halorhabdus</taxon>
    </lineage>
</organism>
<keyword evidence="7" id="KW-0411">Iron-sulfur</keyword>
<dbReference type="InterPro" id="IPR001763">
    <property type="entry name" value="Rhodanese-like_dom"/>
</dbReference>
<dbReference type="PROSITE" id="PS50206">
    <property type="entry name" value="RHODANESE_3"/>
    <property type="match status" value="2"/>
</dbReference>
<dbReference type="KEGG" id="hut:Huta_0176"/>
<dbReference type="PANTHER" id="PTHR32439">
    <property type="entry name" value="FERREDOXIN--NITRITE REDUCTASE, CHLOROPLASTIC"/>
    <property type="match status" value="1"/>
</dbReference>
<dbReference type="PANTHER" id="PTHR32439:SF0">
    <property type="entry name" value="FERREDOXIN--NITRITE REDUCTASE, CHLOROPLASTIC"/>
    <property type="match status" value="1"/>
</dbReference>
<dbReference type="GO" id="GO:0046872">
    <property type="term" value="F:metal ion binding"/>
    <property type="evidence" value="ECO:0007669"/>
    <property type="project" value="UniProtKB-KW"/>
</dbReference>
<dbReference type="EMBL" id="CP001687">
    <property type="protein sequence ID" value="ACV10364.1"/>
    <property type="molecule type" value="Genomic_DNA"/>
</dbReference>
<evidence type="ECO:0000256" key="1">
    <source>
        <dbReference type="ARBA" id="ARBA00010429"/>
    </source>
</evidence>
<dbReference type="Pfam" id="PF03460">
    <property type="entry name" value="NIR_SIR_ferr"/>
    <property type="match status" value="3"/>
</dbReference>
<reference evidence="9 10" key="1">
    <citation type="journal article" date="2009" name="Stand. Genomic Sci.">
        <title>Complete genome sequence of Halorhabdus utahensis type strain (AX-2).</title>
        <authorList>
            <person name="Anderson I."/>
            <person name="Tindall B.J."/>
            <person name="Pomrenke H."/>
            <person name="Goker M."/>
            <person name="Lapidus A."/>
            <person name="Nolan M."/>
            <person name="Copeland A."/>
            <person name="Glavina Del Rio T."/>
            <person name="Chen F."/>
            <person name="Tice H."/>
            <person name="Cheng J.F."/>
            <person name="Lucas S."/>
            <person name="Chertkov O."/>
            <person name="Bruce D."/>
            <person name="Brettin T."/>
            <person name="Detter J.C."/>
            <person name="Han C."/>
            <person name="Goodwin L."/>
            <person name="Land M."/>
            <person name="Hauser L."/>
            <person name="Chang Y.J."/>
            <person name="Jeffries C.D."/>
            <person name="Pitluck S."/>
            <person name="Pati A."/>
            <person name="Mavromatis K."/>
            <person name="Ivanova N."/>
            <person name="Ovchinnikova G."/>
            <person name="Chen A."/>
            <person name="Palaniappan K."/>
            <person name="Chain P."/>
            <person name="Rohde M."/>
            <person name="Bristow J."/>
            <person name="Eisen J.A."/>
            <person name="Markowitz V."/>
            <person name="Hugenholtz P."/>
            <person name="Kyrpides N.C."/>
            <person name="Klenk H.P."/>
        </authorList>
    </citation>
    <scope>NUCLEOTIDE SEQUENCE [LARGE SCALE GENOMIC DNA]</scope>
    <source>
        <strain evidence="10">DSM 12940 / JCM 11049 / AX-2</strain>
    </source>
</reference>
<dbReference type="CDD" id="cd01448">
    <property type="entry name" value="TST_Repeat_1"/>
    <property type="match status" value="1"/>
</dbReference>
<dbReference type="Proteomes" id="UP000002071">
    <property type="component" value="Chromosome"/>
</dbReference>
<dbReference type="InterPro" id="IPR036136">
    <property type="entry name" value="Nit/Sulf_reduc_fer-like_dom_sf"/>
</dbReference>
<keyword evidence="3" id="KW-0349">Heme</keyword>
<dbReference type="PRINTS" id="PR00397">
    <property type="entry name" value="SIROHAEM"/>
</dbReference>
<dbReference type="PROSITE" id="PS00380">
    <property type="entry name" value="RHODANESE_1"/>
    <property type="match status" value="1"/>
</dbReference>
<dbReference type="InterPro" id="IPR051329">
    <property type="entry name" value="NIR_SIR_4Fe-4S"/>
</dbReference>
<dbReference type="Pfam" id="PF00581">
    <property type="entry name" value="Rhodanese"/>
    <property type="match status" value="2"/>
</dbReference>
<dbReference type="InterPro" id="IPR005117">
    <property type="entry name" value="NiRdtase/SiRdtase_haem-b_fer"/>
</dbReference>
<accession>C7NPR7</accession>